<comment type="caution">
    <text evidence="3">The sequence shown here is derived from an EMBL/GenBank/DDBJ whole genome shotgun (WGS) entry which is preliminary data.</text>
</comment>
<protein>
    <submittedName>
        <fullName evidence="3">Response regulator transcription factor</fullName>
    </submittedName>
</protein>
<reference evidence="3 4" key="1">
    <citation type="submission" date="2023-12" db="EMBL/GenBank/DDBJ databases">
        <title>the genome sequence of Hyalangium sp. s54d21.</title>
        <authorList>
            <person name="Zhang X."/>
        </authorList>
    </citation>
    <scope>NUCLEOTIDE SEQUENCE [LARGE SCALE GENOMIC DNA]</scope>
    <source>
        <strain evidence="4">s54d21</strain>
    </source>
</reference>
<evidence type="ECO:0000313" key="4">
    <source>
        <dbReference type="Proteomes" id="UP001291309"/>
    </source>
</evidence>
<organism evidence="3 4">
    <name type="scientific">Hyalangium rubrum</name>
    <dbReference type="NCBI Taxonomy" id="3103134"/>
    <lineage>
        <taxon>Bacteria</taxon>
        <taxon>Pseudomonadati</taxon>
        <taxon>Myxococcota</taxon>
        <taxon>Myxococcia</taxon>
        <taxon>Myxococcales</taxon>
        <taxon>Cystobacterineae</taxon>
        <taxon>Archangiaceae</taxon>
        <taxon>Hyalangium</taxon>
    </lineage>
</organism>
<evidence type="ECO:0000313" key="3">
    <source>
        <dbReference type="EMBL" id="MDY7232632.1"/>
    </source>
</evidence>
<dbReference type="PANTHER" id="PTHR45566">
    <property type="entry name" value="HTH-TYPE TRANSCRIPTIONAL REGULATOR YHJB-RELATED"/>
    <property type="match status" value="1"/>
</dbReference>
<dbReference type="Pfam" id="PF00196">
    <property type="entry name" value="GerE"/>
    <property type="match status" value="1"/>
</dbReference>
<keyword evidence="4" id="KW-1185">Reference proteome</keyword>
<sequence>MSDRKPFREGIVRFLQSQGLQHITEYDSGAELVRDLRSVVTRLVLIDMEHRSEAPFSLLLEVRRHAPGCTAMILGATLPSAAANSDGDAATPERGVLGVDPQMLMAVAQLAQANAEPGTLQAQEPQRQRWSTLTPRQREVLGYLSTGSDNLKIAAHLGISERAVKAHVSALLSLFSAENRTELAVLACRAGMRPPHRSQPTPPPLPQPRLA</sequence>
<evidence type="ECO:0000256" key="1">
    <source>
        <dbReference type="SAM" id="MobiDB-lite"/>
    </source>
</evidence>
<feature type="domain" description="HTH luxR-type" evidence="2">
    <location>
        <begin position="126"/>
        <end position="191"/>
    </location>
</feature>
<dbReference type="PRINTS" id="PR00038">
    <property type="entry name" value="HTHLUXR"/>
</dbReference>
<dbReference type="PANTHER" id="PTHR45566:SF1">
    <property type="entry name" value="HTH-TYPE TRANSCRIPTIONAL REGULATOR YHJB-RELATED"/>
    <property type="match status" value="1"/>
</dbReference>
<feature type="compositionally biased region" description="Pro residues" evidence="1">
    <location>
        <begin position="200"/>
        <end position="211"/>
    </location>
</feature>
<dbReference type="InterPro" id="IPR016032">
    <property type="entry name" value="Sig_transdc_resp-reg_C-effctor"/>
</dbReference>
<dbReference type="Gene3D" id="3.40.50.2300">
    <property type="match status" value="1"/>
</dbReference>
<dbReference type="CDD" id="cd06170">
    <property type="entry name" value="LuxR_C_like"/>
    <property type="match status" value="1"/>
</dbReference>
<accession>A0ABU5HIJ1</accession>
<dbReference type="SMART" id="SM00421">
    <property type="entry name" value="HTH_LUXR"/>
    <property type="match status" value="1"/>
</dbReference>
<dbReference type="PROSITE" id="PS50043">
    <property type="entry name" value="HTH_LUXR_2"/>
    <property type="match status" value="1"/>
</dbReference>
<proteinExistence type="predicted"/>
<evidence type="ECO:0000259" key="2">
    <source>
        <dbReference type="PROSITE" id="PS50043"/>
    </source>
</evidence>
<dbReference type="InterPro" id="IPR051015">
    <property type="entry name" value="EvgA-like"/>
</dbReference>
<dbReference type="SUPFAM" id="SSF46894">
    <property type="entry name" value="C-terminal effector domain of the bipartite response regulators"/>
    <property type="match status" value="1"/>
</dbReference>
<gene>
    <name evidence="3" type="ORF">SYV04_39975</name>
</gene>
<dbReference type="RefSeq" id="WP_321551347.1">
    <property type="nucleotide sequence ID" value="NZ_JAXIVS010000022.1"/>
</dbReference>
<dbReference type="InterPro" id="IPR000792">
    <property type="entry name" value="Tscrpt_reg_LuxR_C"/>
</dbReference>
<dbReference type="Proteomes" id="UP001291309">
    <property type="component" value="Unassembled WGS sequence"/>
</dbReference>
<dbReference type="EMBL" id="JAXIVS010000022">
    <property type="protein sequence ID" value="MDY7232632.1"/>
    <property type="molecule type" value="Genomic_DNA"/>
</dbReference>
<feature type="region of interest" description="Disordered" evidence="1">
    <location>
        <begin position="192"/>
        <end position="211"/>
    </location>
</feature>
<name>A0ABU5HIJ1_9BACT</name>